<sequence>MDRSSCRGSLNVADETDKVLLSSLRGASEMKKQTLDQELEVIWLTIITVVNKVNTSRQFEHILSAQSHNPI</sequence>
<protein>
    <submittedName>
        <fullName evidence="1">Uncharacterized protein</fullName>
    </submittedName>
</protein>
<dbReference type="EMBL" id="RAQO01000004">
    <property type="protein sequence ID" value="RKF20177.1"/>
    <property type="molecule type" value="Genomic_DNA"/>
</dbReference>
<evidence type="ECO:0000313" key="1">
    <source>
        <dbReference type="EMBL" id="RKF20177.1"/>
    </source>
</evidence>
<dbReference type="AlphaFoldDB" id="A0A420EHP3"/>
<reference evidence="1 2" key="1">
    <citation type="submission" date="2018-09" db="EMBL/GenBank/DDBJ databases">
        <authorList>
            <person name="Wang Z."/>
        </authorList>
    </citation>
    <scope>NUCLEOTIDE SEQUENCE [LARGE SCALE GENOMIC DNA]</scope>
    <source>
        <strain evidence="1 2">ALS 81</strain>
    </source>
</reference>
<comment type="caution">
    <text evidence="1">The sequence shown here is derived from an EMBL/GenBank/DDBJ whole genome shotgun (WGS) entry which is preliminary data.</text>
</comment>
<name>A0A420EHP3_9ALTE</name>
<evidence type="ECO:0000313" key="2">
    <source>
        <dbReference type="Proteomes" id="UP000286482"/>
    </source>
</evidence>
<organism evidence="1 2">
    <name type="scientific">Alginatibacterium sediminis</name>
    <dbReference type="NCBI Taxonomy" id="2164068"/>
    <lineage>
        <taxon>Bacteria</taxon>
        <taxon>Pseudomonadati</taxon>
        <taxon>Pseudomonadota</taxon>
        <taxon>Gammaproteobacteria</taxon>
        <taxon>Alteromonadales</taxon>
        <taxon>Alteromonadaceae</taxon>
        <taxon>Alginatibacterium</taxon>
    </lineage>
</organism>
<dbReference type="Proteomes" id="UP000286482">
    <property type="component" value="Unassembled WGS sequence"/>
</dbReference>
<accession>A0A420EHP3</accession>
<proteinExistence type="predicted"/>
<keyword evidence="2" id="KW-1185">Reference proteome</keyword>
<gene>
    <name evidence="1" type="ORF">DBZ36_06960</name>
</gene>